<dbReference type="Gene3D" id="3.40.630.30">
    <property type="match status" value="1"/>
</dbReference>
<dbReference type="EMBL" id="MUHB01000016">
    <property type="protein sequence ID" value="OXB02684.1"/>
    <property type="molecule type" value="Genomic_DNA"/>
</dbReference>
<organism evidence="2 5">
    <name type="scientific">Flavobacterium pectinovorum</name>
    <dbReference type="NCBI Taxonomy" id="29533"/>
    <lineage>
        <taxon>Bacteria</taxon>
        <taxon>Pseudomonadati</taxon>
        <taxon>Bacteroidota</taxon>
        <taxon>Flavobacteriia</taxon>
        <taxon>Flavobacteriales</taxon>
        <taxon>Flavobacteriaceae</taxon>
        <taxon>Flavobacterium</taxon>
    </lineage>
</organism>
<feature type="domain" description="N-acetyltransferase" evidence="1">
    <location>
        <begin position="1"/>
        <end position="154"/>
    </location>
</feature>
<dbReference type="InterPro" id="IPR016181">
    <property type="entry name" value="Acyl_CoA_acyltransferase"/>
</dbReference>
<comment type="caution">
    <text evidence="2">The sequence shown here is derived from an EMBL/GenBank/DDBJ whole genome shotgun (WGS) entry which is preliminary data.</text>
</comment>
<dbReference type="InterPro" id="IPR000182">
    <property type="entry name" value="GNAT_dom"/>
</dbReference>
<evidence type="ECO:0000313" key="4">
    <source>
        <dbReference type="Proteomes" id="UP000184216"/>
    </source>
</evidence>
<evidence type="ECO:0000259" key="1">
    <source>
        <dbReference type="PROSITE" id="PS51186"/>
    </source>
</evidence>
<name>A0AB36NYI8_9FLAO</name>
<reference evidence="2 5" key="1">
    <citation type="submission" date="2016-11" db="EMBL/GenBank/DDBJ databases">
        <title>Whole genomes of Flavobacteriaceae.</title>
        <authorList>
            <person name="Stine C."/>
            <person name="Li C."/>
            <person name="Tadesse D."/>
        </authorList>
    </citation>
    <scope>NUCLEOTIDE SEQUENCE [LARGE SCALE GENOMIC DNA]</scope>
    <source>
        <strain evidence="2 5">ATCC 19366</strain>
    </source>
</reference>
<evidence type="ECO:0000313" key="2">
    <source>
        <dbReference type="EMBL" id="OXB02684.1"/>
    </source>
</evidence>
<protein>
    <recommendedName>
        <fullName evidence="1">N-acetyltransferase domain-containing protein</fullName>
    </recommendedName>
</protein>
<dbReference type="EMBL" id="FRBX01000002">
    <property type="protein sequence ID" value="SHL95489.1"/>
    <property type="molecule type" value="Genomic_DNA"/>
</dbReference>
<dbReference type="Proteomes" id="UP000198431">
    <property type="component" value="Unassembled WGS sequence"/>
</dbReference>
<dbReference type="PROSITE" id="PS51186">
    <property type="entry name" value="GNAT"/>
    <property type="match status" value="1"/>
</dbReference>
<proteinExistence type="predicted"/>
<dbReference type="AlphaFoldDB" id="A0AB36NYI8"/>
<dbReference type="Pfam" id="PF13508">
    <property type="entry name" value="Acetyltransf_7"/>
    <property type="match status" value="1"/>
</dbReference>
<evidence type="ECO:0000313" key="5">
    <source>
        <dbReference type="Proteomes" id="UP000198431"/>
    </source>
</evidence>
<dbReference type="Proteomes" id="UP000184216">
    <property type="component" value="Unassembled WGS sequence"/>
</dbReference>
<dbReference type="GO" id="GO:0016747">
    <property type="term" value="F:acyltransferase activity, transferring groups other than amino-acyl groups"/>
    <property type="evidence" value="ECO:0007669"/>
    <property type="project" value="InterPro"/>
</dbReference>
<dbReference type="SUPFAM" id="SSF55729">
    <property type="entry name" value="Acyl-CoA N-acyltransferases (Nat)"/>
    <property type="match status" value="1"/>
</dbReference>
<accession>A0AB36NYI8</accession>
<reference evidence="3 4" key="2">
    <citation type="submission" date="2016-11" db="EMBL/GenBank/DDBJ databases">
        <authorList>
            <person name="Varghese N."/>
            <person name="Submissions S."/>
        </authorList>
    </citation>
    <scope>NUCLEOTIDE SEQUENCE [LARGE SCALE GENOMIC DNA]</scope>
    <source>
        <strain evidence="3 4">DSM 6368</strain>
    </source>
</reference>
<gene>
    <name evidence="2" type="ORF">B0A72_16000</name>
    <name evidence="3" type="ORF">SAMN05444387_1535</name>
</gene>
<keyword evidence="4" id="KW-1185">Reference proteome</keyword>
<evidence type="ECO:0000313" key="3">
    <source>
        <dbReference type="EMBL" id="SHL95489.1"/>
    </source>
</evidence>
<dbReference type="RefSeq" id="WP_073394432.1">
    <property type="nucleotide sequence ID" value="NZ_FRBX01000002.1"/>
</dbReference>
<sequence>MKIVEKEVLSLEEKEVLRELWNNEYPTRLHLKTIEDFELYLAGLSNTKHYLLFDDSDEIIGWTFTFLREGEDWFAIILDSKIQGKGNGSLLINEIKKEKTSLNGWVIDQENEIKQNNELYKSPMPFYIKNGFTILTETRIENEKMSAVKINWRS</sequence>